<dbReference type="GO" id="GO:0003677">
    <property type="term" value="F:DNA binding"/>
    <property type="evidence" value="ECO:0007669"/>
    <property type="project" value="InterPro"/>
</dbReference>
<evidence type="ECO:0008006" key="3">
    <source>
        <dbReference type="Google" id="ProtNLM"/>
    </source>
</evidence>
<evidence type="ECO:0000313" key="2">
    <source>
        <dbReference type="Proteomes" id="UP000637643"/>
    </source>
</evidence>
<comment type="caution">
    <text evidence="1">The sequence shown here is derived from an EMBL/GenBank/DDBJ whole genome shotgun (WGS) entry which is preliminary data.</text>
</comment>
<accession>A0A917BZC1</accession>
<sequence>MILNQFAQMKYRYGNRQFWCRGGYVDTIGRNKKVIEEYIRNQLTENKNYDQLHHERRWL</sequence>
<dbReference type="GO" id="GO:0004803">
    <property type="term" value="F:transposase activity"/>
    <property type="evidence" value="ECO:0007669"/>
    <property type="project" value="InterPro"/>
</dbReference>
<organism evidence="1 2">
    <name type="scientific">Paenibacillus albidus</name>
    <dbReference type="NCBI Taxonomy" id="2041023"/>
    <lineage>
        <taxon>Bacteria</taxon>
        <taxon>Bacillati</taxon>
        <taxon>Bacillota</taxon>
        <taxon>Bacilli</taxon>
        <taxon>Bacillales</taxon>
        <taxon>Paenibacillaceae</taxon>
        <taxon>Paenibacillus</taxon>
    </lineage>
</organism>
<keyword evidence="2" id="KW-1185">Reference proteome</keyword>
<dbReference type="EMBL" id="BMKR01000001">
    <property type="protein sequence ID" value="GGF61317.1"/>
    <property type="molecule type" value="Genomic_DNA"/>
</dbReference>
<reference evidence="1" key="2">
    <citation type="submission" date="2020-09" db="EMBL/GenBank/DDBJ databases">
        <authorList>
            <person name="Sun Q."/>
            <person name="Zhou Y."/>
        </authorList>
    </citation>
    <scope>NUCLEOTIDE SEQUENCE</scope>
    <source>
        <strain evidence="1">CGMCC 1.16134</strain>
    </source>
</reference>
<dbReference type="InterPro" id="IPR036515">
    <property type="entry name" value="Transposase_17_sf"/>
</dbReference>
<dbReference type="AlphaFoldDB" id="A0A917BZC1"/>
<name>A0A917BZC1_9BACL</name>
<evidence type="ECO:0000313" key="1">
    <source>
        <dbReference type="EMBL" id="GGF61317.1"/>
    </source>
</evidence>
<protein>
    <recommendedName>
        <fullName evidence="3">Transposase IS200-like domain-containing protein</fullName>
    </recommendedName>
</protein>
<dbReference type="GO" id="GO:0006313">
    <property type="term" value="P:DNA transposition"/>
    <property type="evidence" value="ECO:0007669"/>
    <property type="project" value="InterPro"/>
</dbReference>
<dbReference type="Gene3D" id="3.30.70.1290">
    <property type="entry name" value="Transposase IS200-like"/>
    <property type="match status" value="1"/>
</dbReference>
<gene>
    <name evidence="1" type="ORF">GCM10010912_03170</name>
</gene>
<proteinExistence type="predicted"/>
<reference evidence="1" key="1">
    <citation type="journal article" date="2014" name="Int. J. Syst. Evol. Microbiol.">
        <title>Complete genome sequence of Corynebacterium casei LMG S-19264T (=DSM 44701T), isolated from a smear-ripened cheese.</title>
        <authorList>
            <consortium name="US DOE Joint Genome Institute (JGI-PGF)"/>
            <person name="Walter F."/>
            <person name="Albersmeier A."/>
            <person name="Kalinowski J."/>
            <person name="Ruckert C."/>
        </authorList>
    </citation>
    <scope>NUCLEOTIDE SEQUENCE</scope>
    <source>
        <strain evidence="1">CGMCC 1.16134</strain>
    </source>
</reference>
<dbReference type="Proteomes" id="UP000637643">
    <property type="component" value="Unassembled WGS sequence"/>
</dbReference>
<dbReference type="SUPFAM" id="SSF143422">
    <property type="entry name" value="Transposase IS200-like"/>
    <property type="match status" value="1"/>
</dbReference>